<evidence type="ECO:0000259" key="4">
    <source>
        <dbReference type="Pfam" id="PF03235"/>
    </source>
</evidence>
<comment type="caution">
    <text evidence="6">The sequence shown here is derived from an EMBL/GenBank/DDBJ whole genome shotgun (WGS) entry which is preliminary data.</text>
</comment>
<keyword evidence="1" id="KW-0227">DNA damage</keyword>
<feature type="domain" description="Methylated-DNA-[protein]-cysteine S-methyltransferase DNA binding" evidence="3">
    <location>
        <begin position="585"/>
        <end position="658"/>
    </location>
</feature>
<dbReference type="Pfam" id="PF03235">
    <property type="entry name" value="GmrSD_N"/>
    <property type="match status" value="1"/>
</dbReference>
<dbReference type="AlphaFoldDB" id="A0A7K3PSF4"/>
<reference evidence="6 7" key="1">
    <citation type="submission" date="2020-01" db="EMBL/GenBank/DDBJ databases">
        <title>Insect and environment-associated Actinomycetes.</title>
        <authorList>
            <person name="Currrie C."/>
            <person name="Chevrette M."/>
            <person name="Carlson C."/>
            <person name="Stubbendieck R."/>
            <person name="Wendt-Pienkowski E."/>
        </authorList>
    </citation>
    <scope>NUCLEOTIDE SEQUENCE [LARGE SCALE GENOMIC DNA]</scope>
    <source>
        <strain evidence="6 7">SID14163</strain>
    </source>
</reference>
<dbReference type="SUPFAM" id="SSF46767">
    <property type="entry name" value="Methylated DNA-protein cysteine methyltransferase, C-terminal domain"/>
    <property type="match status" value="1"/>
</dbReference>
<evidence type="ECO:0000313" key="7">
    <source>
        <dbReference type="Proteomes" id="UP000470446"/>
    </source>
</evidence>
<feature type="domain" description="GmrSD restriction endonucleases N-terminal" evidence="4">
    <location>
        <begin position="10"/>
        <end position="229"/>
    </location>
</feature>
<dbReference type="InterPro" id="IPR014048">
    <property type="entry name" value="MethylDNA_cys_MeTrfase_DNA-bd"/>
</dbReference>
<dbReference type="InterPro" id="IPR004919">
    <property type="entry name" value="GmrSD_N"/>
</dbReference>
<dbReference type="Gene3D" id="1.10.10.10">
    <property type="entry name" value="Winged helix-like DNA-binding domain superfamily/Winged helix DNA-binding domain"/>
    <property type="match status" value="1"/>
</dbReference>
<evidence type="ECO:0000313" key="6">
    <source>
        <dbReference type="EMBL" id="NEB12906.1"/>
    </source>
</evidence>
<dbReference type="GO" id="GO:0003824">
    <property type="term" value="F:catalytic activity"/>
    <property type="evidence" value="ECO:0007669"/>
    <property type="project" value="InterPro"/>
</dbReference>
<protein>
    <submittedName>
        <fullName evidence="6">DUF262 domain-containing protein</fullName>
    </submittedName>
</protein>
<dbReference type="Pfam" id="PF01035">
    <property type="entry name" value="DNA_binding_1"/>
    <property type="match status" value="1"/>
</dbReference>
<dbReference type="RefSeq" id="WP_164248253.1">
    <property type="nucleotide sequence ID" value="NZ_JAAGMA010000783.1"/>
</dbReference>
<dbReference type="InterPro" id="IPR011089">
    <property type="entry name" value="GmrSD_C"/>
</dbReference>
<proteinExistence type="predicted"/>
<evidence type="ECO:0000256" key="1">
    <source>
        <dbReference type="ARBA" id="ARBA00022763"/>
    </source>
</evidence>
<feature type="region of interest" description="Disordered" evidence="2">
    <location>
        <begin position="641"/>
        <end position="669"/>
    </location>
</feature>
<dbReference type="PANTHER" id="PTHR35149">
    <property type="entry name" value="SLL5132 PROTEIN"/>
    <property type="match status" value="1"/>
</dbReference>
<evidence type="ECO:0000259" key="3">
    <source>
        <dbReference type="Pfam" id="PF01035"/>
    </source>
</evidence>
<accession>A0A7K3PSF4</accession>
<dbReference type="InterPro" id="IPR036217">
    <property type="entry name" value="MethylDNA_cys_MeTrfase_DNAb"/>
</dbReference>
<sequence length="849" mass="95324">MRAQEITFLKLVQGDKQFQVPLYQRTYSWGREQLKRLWEDIGELVDQHLSGETSAPHFLGSVVLAPGQIQAGGVQRWLVVDGQQRLTTLMLAFTALRDHLKGTGDSRGVDRVHRQILVNEFHEGVDHYRLLPTQADREAYTACVQSRAEAGGSDNIGAAYRFFLGALAEGQEAAGDNQWIATVETVLKDLLSIVEITAEPGDNVYRIFESINNTGVGLSQSDLLRNYVFMLLPKRGERVYQELWLPMQQSLGPKNLELLVWLDLVVRGHHKTKQSEIYREQQKRLQPLAGNEDALQREIAQLAERGRRFLRIIEPRREQSSALRAVLERLASWGGQTHYPLALHLLDLVDGGTTTPEDAAEALRYVESYLVRRLICQTSTTGLNRIFMEAPRELETDRPAAEAVRRFLSGRRRRWPSDEELRDAIRSKPFYWSGRPPQRSYILRRLEESYDSSEPIDFVKASLSVEHVLPQRPTSAWFDLLTDETEPNQTPQELHDLLVHTLGNLTLTGDNAKLSNSPFERKQQILDSSALRMNQEIASTPRWGKAEILARADRLTERAVRLWPGPVGGVKPTGEEWPGWAELRAALVAMPSGAWTTYGDVAELIGSHPVPVGSYLGSNPTVLGAYRVLTADGKISPAFRWADGSDRQPPQGLLTSEGVKFDPSGRADPSQRLTAAELATLLGKDVAQPASHDPLPDGEDTAAAERFRTQLQGHWPAASAGILGALDFWRLQGGYVNYGRHEETSCFPMLDAGTSRRPHLIWPVVIYPVSGTVEVVFQYLKDRSPFDDTEQRRELLNRLNKIDGIDLPEAKLELRPSFPVRVFAEHGEEICGVLDWFVHTAALDLAQRD</sequence>
<organism evidence="6 7">
    <name type="scientific">Streptomyces coelicoflavus</name>
    <dbReference type="NCBI Taxonomy" id="285562"/>
    <lineage>
        <taxon>Bacteria</taxon>
        <taxon>Bacillati</taxon>
        <taxon>Actinomycetota</taxon>
        <taxon>Actinomycetes</taxon>
        <taxon>Kitasatosporales</taxon>
        <taxon>Streptomycetaceae</taxon>
        <taxon>Streptomyces</taxon>
    </lineage>
</organism>
<feature type="domain" description="GmrSD restriction endonucleases C-terminal" evidence="5">
    <location>
        <begin position="415"/>
        <end position="557"/>
    </location>
</feature>
<evidence type="ECO:0000259" key="5">
    <source>
        <dbReference type="Pfam" id="PF07510"/>
    </source>
</evidence>
<dbReference type="GO" id="GO:0006281">
    <property type="term" value="P:DNA repair"/>
    <property type="evidence" value="ECO:0007669"/>
    <property type="project" value="InterPro"/>
</dbReference>
<dbReference type="Pfam" id="PF07510">
    <property type="entry name" value="GmrSD_C"/>
    <property type="match status" value="1"/>
</dbReference>
<dbReference type="Proteomes" id="UP000470446">
    <property type="component" value="Unassembled WGS sequence"/>
</dbReference>
<name>A0A7K3PSF4_9ACTN</name>
<dbReference type="PANTHER" id="PTHR35149:SF2">
    <property type="entry name" value="DUF262 DOMAIN-CONTAINING PROTEIN"/>
    <property type="match status" value="1"/>
</dbReference>
<gene>
    <name evidence="6" type="ORF">G3I32_29385</name>
</gene>
<dbReference type="InterPro" id="IPR036388">
    <property type="entry name" value="WH-like_DNA-bd_sf"/>
</dbReference>
<dbReference type="EMBL" id="JAAGMA010000783">
    <property type="protein sequence ID" value="NEB12906.1"/>
    <property type="molecule type" value="Genomic_DNA"/>
</dbReference>
<evidence type="ECO:0000256" key="2">
    <source>
        <dbReference type="SAM" id="MobiDB-lite"/>
    </source>
</evidence>